<dbReference type="InterPro" id="IPR047232">
    <property type="entry name" value="SETDB1/2-like_MBD"/>
</dbReference>
<keyword evidence="9" id="KW-0479">Metal-binding</keyword>
<evidence type="ECO:0000256" key="6">
    <source>
        <dbReference type="ARBA" id="ARBA00022618"/>
    </source>
</evidence>
<comment type="subcellular location">
    <subcellularLocation>
        <location evidence="2">Chromosome</location>
    </subcellularLocation>
    <subcellularLocation>
        <location evidence="1">Nucleus</location>
    </subcellularLocation>
</comment>
<dbReference type="GO" id="GO:0005694">
    <property type="term" value="C:chromosome"/>
    <property type="evidence" value="ECO:0007669"/>
    <property type="project" value="UniProtKB-SubCell"/>
</dbReference>
<dbReference type="AlphaFoldDB" id="A0A8C5M030"/>
<evidence type="ECO:0000256" key="11">
    <source>
        <dbReference type="ARBA" id="ARBA00022833"/>
    </source>
</evidence>
<dbReference type="SUPFAM" id="SSF54171">
    <property type="entry name" value="DNA-binding domain"/>
    <property type="match status" value="1"/>
</dbReference>
<dbReference type="GO" id="GO:0032259">
    <property type="term" value="P:methylation"/>
    <property type="evidence" value="ECO:0007669"/>
    <property type="project" value="UniProtKB-KW"/>
</dbReference>
<evidence type="ECO:0000256" key="7">
    <source>
        <dbReference type="ARBA" id="ARBA00022679"/>
    </source>
</evidence>
<evidence type="ECO:0000256" key="10">
    <source>
        <dbReference type="ARBA" id="ARBA00022776"/>
    </source>
</evidence>
<dbReference type="GO" id="GO:0051301">
    <property type="term" value="P:cell division"/>
    <property type="evidence" value="ECO:0007669"/>
    <property type="project" value="UniProtKB-KW"/>
</dbReference>
<name>A0A8C5M030_9ANUR</name>
<keyword evidence="11" id="KW-0862">Zinc</keyword>
<keyword evidence="12" id="KW-0156">Chromatin regulator</keyword>
<evidence type="ECO:0000256" key="4">
    <source>
        <dbReference type="ARBA" id="ARBA00022473"/>
    </source>
</evidence>
<feature type="domain" description="SET" evidence="20">
    <location>
        <begin position="377"/>
        <end position="678"/>
    </location>
</feature>
<evidence type="ECO:0000256" key="5">
    <source>
        <dbReference type="ARBA" id="ARBA00022603"/>
    </source>
</evidence>
<dbReference type="SMART" id="SM00317">
    <property type="entry name" value="SET"/>
    <property type="match status" value="1"/>
</dbReference>
<evidence type="ECO:0000256" key="8">
    <source>
        <dbReference type="ARBA" id="ARBA00022691"/>
    </source>
</evidence>
<keyword evidence="13" id="KW-0539">Nucleus</keyword>
<keyword evidence="8" id="KW-0949">S-adenosyl-L-methionine</keyword>
<dbReference type="Pfam" id="PF05033">
    <property type="entry name" value="Pre-SET"/>
    <property type="match status" value="1"/>
</dbReference>
<reference evidence="22" key="2">
    <citation type="submission" date="2025-09" db="UniProtKB">
        <authorList>
            <consortium name="Ensembl"/>
        </authorList>
    </citation>
    <scope>IDENTIFICATION</scope>
</reference>
<dbReference type="GO" id="GO:0010629">
    <property type="term" value="P:negative regulation of gene expression"/>
    <property type="evidence" value="ECO:0007669"/>
    <property type="project" value="TreeGrafter"/>
</dbReference>
<keyword evidence="7" id="KW-0808">Transferase</keyword>
<keyword evidence="14" id="KW-0131">Cell cycle</keyword>
<dbReference type="PANTHER" id="PTHR46024:SF3">
    <property type="entry name" value="HISTONE-LYSINE N-METHYLTRANSFERASE SETDB2"/>
    <property type="match status" value="1"/>
</dbReference>
<dbReference type="OrthoDB" id="5792673at2759"/>
<keyword evidence="23" id="KW-1185">Reference proteome</keyword>
<evidence type="ECO:0000256" key="16">
    <source>
        <dbReference type="ARBA" id="ARBA00040299"/>
    </source>
</evidence>
<dbReference type="SMART" id="SM00391">
    <property type="entry name" value="MBD"/>
    <property type="match status" value="1"/>
</dbReference>
<evidence type="ECO:0000256" key="17">
    <source>
        <dbReference type="ARBA" id="ARBA00042995"/>
    </source>
</evidence>
<sequence length="703" mass="79794">MQSRFCVFSLYRVDVCNFFVLFPAMILNKSFADEAKQFWRKCQEGGKLDLVFGEFENKLQLLWQKIRDGSATNQEYLKAALFVKDMGLDNIESLQFDLKSEGPSKDNTCSPTSKRDPSTVSNHEEESEEDASQEEKNTKSSPVPMDTILYEVHICGQSCLCDVDPNYSKSINPLKFPILCHFQRRHAKSDYLSRTLDVIYKAPCGRSLRNFDEVLLYLNQTQCRFLFLDYFSFNTYLLLNRKLNIGKAFVEDFDISDDAESVPVSFSNEIDDTRPACFKYRKYTWPRGYAVNNFTDLFTECCDCTDGCVDFMKCSCLRLTNRTYREHVDASAGVSETSYKHKRLRSPIPTGLYECNITCKCDPKMCQNRVVQHGIQVRLQVFKTKSKGWGVRCLDDIDSGTFVCTFAGRIFIRSLDDANFNNMVMEDTASYNTEGNDPLTRSSVIVNRKRLVSHSDSEIILMHSNTYIPPTQSTLCKSESKPENNNTSTRRPLSCLSIKRPKTRTSVLQKRKRQLIEEGACSLQNSSDEECLVYPILPKKTVNTGSVSQERGAVEVTNPSGAALKESDEKDADFFSDGNTSAISGVYVLNSSTCQEENESSKTPACAPASVGIVHDENDYYLDATKEGNVGRFLNHSCSPNLFVQHVFVETHCKRFPWVAFFTTRHVKAGDELTWQYNYPIGTFPDKEIPCLCGQKTCKNITI</sequence>
<dbReference type="PROSITE" id="PS50867">
    <property type="entry name" value="PRE_SET"/>
    <property type="match status" value="1"/>
</dbReference>
<evidence type="ECO:0000256" key="18">
    <source>
        <dbReference type="ARBA" id="ARBA00049087"/>
    </source>
</evidence>
<evidence type="ECO:0000313" key="23">
    <source>
        <dbReference type="Proteomes" id="UP000694569"/>
    </source>
</evidence>
<dbReference type="Pfam" id="PF01429">
    <property type="entry name" value="MBD"/>
    <property type="match status" value="1"/>
</dbReference>
<evidence type="ECO:0000259" key="21">
    <source>
        <dbReference type="PROSITE" id="PS50867"/>
    </source>
</evidence>
<dbReference type="SMART" id="SM00468">
    <property type="entry name" value="PreSET"/>
    <property type="match status" value="1"/>
</dbReference>
<keyword evidence="3" id="KW-0158">Chromosome</keyword>
<dbReference type="PANTHER" id="PTHR46024">
    <property type="entry name" value="HISTONE-LYSINE N-METHYLTRANSFERASE EGGLESS"/>
    <property type="match status" value="1"/>
</dbReference>
<dbReference type="GO" id="GO:0003677">
    <property type="term" value="F:DNA binding"/>
    <property type="evidence" value="ECO:0007669"/>
    <property type="project" value="InterPro"/>
</dbReference>
<evidence type="ECO:0000256" key="14">
    <source>
        <dbReference type="ARBA" id="ARBA00023306"/>
    </source>
</evidence>
<dbReference type="InterPro" id="IPR001214">
    <property type="entry name" value="SET_dom"/>
</dbReference>
<organism evidence="22 23">
    <name type="scientific">Leptobrachium leishanense</name>
    <name type="common">Leishan spiny toad</name>
    <dbReference type="NCBI Taxonomy" id="445787"/>
    <lineage>
        <taxon>Eukaryota</taxon>
        <taxon>Metazoa</taxon>
        <taxon>Chordata</taxon>
        <taxon>Craniata</taxon>
        <taxon>Vertebrata</taxon>
        <taxon>Euteleostomi</taxon>
        <taxon>Amphibia</taxon>
        <taxon>Batrachia</taxon>
        <taxon>Anura</taxon>
        <taxon>Pelobatoidea</taxon>
        <taxon>Megophryidae</taxon>
        <taxon>Leptobrachium</taxon>
    </lineage>
</organism>
<protein>
    <recommendedName>
        <fullName evidence="16">Histone-lysine N-methyltransferase SETDB2</fullName>
        <ecNumber evidence="15">2.1.1.366</ecNumber>
    </recommendedName>
    <alternativeName>
        <fullName evidence="17">SET domain bifurcated 2</fullName>
    </alternativeName>
</protein>
<dbReference type="SUPFAM" id="SSF82199">
    <property type="entry name" value="SET domain"/>
    <property type="match status" value="1"/>
</dbReference>
<gene>
    <name evidence="22" type="primary">SETDB2</name>
</gene>
<dbReference type="InterPro" id="IPR007728">
    <property type="entry name" value="Pre-SET_dom"/>
</dbReference>
<evidence type="ECO:0000256" key="19">
    <source>
        <dbReference type="SAM" id="MobiDB-lite"/>
    </source>
</evidence>
<keyword evidence="6" id="KW-0132">Cell division</keyword>
<dbReference type="EC" id="2.1.1.366" evidence="15"/>
<dbReference type="GO" id="GO:0070828">
    <property type="term" value="P:heterochromatin organization"/>
    <property type="evidence" value="ECO:0007669"/>
    <property type="project" value="TreeGrafter"/>
</dbReference>
<dbReference type="GO" id="GO:0140947">
    <property type="term" value="F:histone H3K9me2 methyltransferase activity"/>
    <property type="evidence" value="ECO:0007669"/>
    <property type="project" value="UniProtKB-EC"/>
</dbReference>
<reference evidence="22" key="1">
    <citation type="submission" date="2025-08" db="UniProtKB">
        <authorList>
            <consortium name="Ensembl"/>
        </authorList>
    </citation>
    <scope>IDENTIFICATION</scope>
</reference>
<feature type="region of interest" description="Disordered" evidence="19">
    <location>
        <begin position="472"/>
        <end position="495"/>
    </location>
</feature>
<evidence type="ECO:0000256" key="2">
    <source>
        <dbReference type="ARBA" id="ARBA00004286"/>
    </source>
</evidence>
<keyword evidence="5" id="KW-0489">Methyltransferase</keyword>
<comment type="catalytic activity">
    <reaction evidence="18">
        <text>N(6),N(6)-dimethyl-L-lysyl(9)-[histone H3] + S-adenosyl-L-methionine = N(6),N(6),N(6)-trimethyl-L-lysyl(9)-[histone H3] + S-adenosyl-L-homocysteine + H(+)</text>
        <dbReference type="Rhea" id="RHEA:60288"/>
        <dbReference type="Rhea" id="RHEA-COMP:15538"/>
        <dbReference type="Rhea" id="RHEA-COMP:15541"/>
        <dbReference type="ChEBI" id="CHEBI:15378"/>
        <dbReference type="ChEBI" id="CHEBI:57856"/>
        <dbReference type="ChEBI" id="CHEBI:59789"/>
        <dbReference type="ChEBI" id="CHEBI:61961"/>
        <dbReference type="ChEBI" id="CHEBI:61976"/>
        <dbReference type="EC" id="2.1.1.366"/>
    </reaction>
</comment>
<keyword evidence="4" id="KW-0217">Developmental protein</keyword>
<dbReference type="Gene3D" id="2.170.270.10">
    <property type="entry name" value="SET domain"/>
    <property type="match status" value="2"/>
</dbReference>
<feature type="domain" description="Pre-SET" evidence="21">
    <location>
        <begin position="300"/>
        <end position="374"/>
    </location>
</feature>
<proteinExistence type="predicted"/>
<evidence type="ECO:0000256" key="12">
    <source>
        <dbReference type="ARBA" id="ARBA00022853"/>
    </source>
</evidence>
<evidence type="ECO:0000256" key="9">
    <source>
        <dbReference type="ARBA" id="ARBA00022723"/>
    </source>
</evidence>
<keyword evidence="10" id="KW-0498">Mitosis</keyword>
<evidence type="ECO:0000256" key="1">
    <source>
        <dbReference type="ARBA" id="ARBA00004123"/>
    </source>
</evidence>
<dbReference type="GeneTree" id="ENSGT00940000158209"/>
<dbReference type="PROSITE" id="PS50280">
    <property type="entry name" value="SET"/>
    <property type="match status" value="1"/>
</dbReference>
<dbReference type="GO" id="GO:0005634">
    <property type="term" value="C:nucleus"/>
    <property type="evidence" value="ECO:0007669"/>
    <property type="project" value="UniProtKB-SubCell"/>
</dbReference>
<dbReference type="InterPro" id="IPR016177">
    <property type="entry name" value="DNA-bd_dom_sf"/>
</dbReference>
<evidence type="ECO:0000259" key="20">
    <source>
        <dbReference type="PROSITE" id="PS50280"/>
    </source>
</evidence>
<dbReference type="GO" id="GO:0008270">
    <property type="term" value="F:zinc ion binding"/>
    <property type="evidence" value="ECO:0007669"/>
    <property type="project" value="InterPro"/>
</dbReference>
<evidence type="ECO:0000313" key="22">
    <source>
        <dbReference type="Ensembl" id="ENSLLEP00000005810.1"/>
    </source>
</evidence>
<feature type="region of interest" description="Disordered" evidence="19">
    <location>
        <begin position="99"/>
        <end position="142"/>
    </location>
</feature>
<dbReference type="InterPro" id="IPR051516">
    <property type="entry name" value="SETDB_methyltransferase"/>
</dbReference>
<dbReference type="Ensembl" id="ENSLLET00000006057.1">
    <property type="protein sequence ID" value="ENSLLEP00000005810.1"/>
    <property type="gene ID" value="ENSLLEG00000003660.1"/>
</dbReference>
<accession>A0A8C5M030</accession>
<dbReference type="InterPro" id="IPR046341">
    <property type="entry name" value="SET_dom_sf"/>
</dbReference>
<evidence type="ECO:0000256" key="13">
    <source>
        <dbReference type="ARBA" id="ARBA00023242"/>
    </source>
</evidence>
<dbReference type="Proteomes" id="UP000694569">
    <property type="component" value="Unplaced"/>
</dbReference>
<dbReference type="InterPro" id="IPR001739">
    <property type="entry name" value="Methyl_CpG_DNA-bd"/>
</dbReference>
<dbReference type="Pfam" id="PF00856">
    <property type="entry name" value="SET"/>
    <property type="match status" value="1"/>
</dbReference>
<evidence type="ECO:0000256" key="15">
    <source>
        <dbReference type="ARBA" id="ARBA00039052"/>
    </source>
</evidence>
<evidence type="ECO:0000256" key="3">
    <source>
        <dbReference type="ARBA" id="ARBA00022454"/>
    </source>
</evidence>
<feature type="compositionally biased region" description="Polar residues" evidence="19">
    <location>
        <begin position="472"/>
        <end position="491"/>
    </location>
</feature>
<dbReference type="CDD" id="cd01395">
    <property type="entry name" value="HMT_MBD"/>
    <property type="match status" value="1"/>
</dbReference>